<reference evidence="2" key="1">
    <citation type="submission" date="2022-11" db="UniProtKB">
        <authorList>
            <consortium name="WormBaseParasite"/>
        </authorList>
    </citation>
    <scope>IDENTIFICATION</scope>
</reference>
<name>A0AC35GUC5_9BILA</name>
<sequence length="694" mass="79900">MFDENFPREKTGDLPYGCRNGKEVLEDNLLRFGFWSLEHYDSYKKQEYSAHFNYIKDRPVEVLMVAKQVAMAHELAKTLSDNNYKSKRYYQDGSLRSSNDHDIDDRSSFIPVFEFTTRFCGSDARVWLISTMGGLYTKDFESQFKEPAQAFTLPIVQRPETNNDFKKNLPFLLEDVAKGSDALVLLFDNDLDGEDLAFQVIDTVKHVMKKPPCGMIMDVIYRARFFSVPEIKASMQRLEKPDIYKYLAIDAKQKLGLILGKSFAGHQKKVLRWRFPNLLIRELPFNLGSSIALAKIVEQFKIKEKTAAKFTLELKIEINNRIITALLDSKTFNNRQSAEEVCQRLKEAQYCEVVLDPVSFPESVGPLAGLDTFELLQFMSKHFGLSLLEIDQISQKLYSKAFITNPRTNSTKYQENIGDCVNYFLRTFPRRVSPNYGIPEVSVDMPLNVEAALKIGVNDENHPSIIPTEKFPSSMLMAPNEGLVYSFICCRFLASFMPKYTYFKETTVFGIEDCKFEYSCFKAGEDGFTKVLPKLKVKTVEEDEETLSNFILGNKFLCDIQVKEIPPPKLLHESELLERIGSAEGICKHLLILQKAGYIEINEHSREISPTQLGIYLAESYHSVIPEMIEPSFREKFVDEINDVCKDFVEVYDEHIKETWGNFKKFAANFDQSKIDFDKFETCFEKQNLGFYAN</sequence>
<protein>
    <submittedName>
        <fullName evidence="2">DNA topoisomerase</fullName>
    </submittedName>
</protein>
<dbReference type="Proteomes" id="UP000887580">
    <property type="component" value="Unplaced"/>
</dbReference>
<organism evidence="1 2">
    <name type="scientific">Panagrolaimus sp. PS1159</name>
    <dbReference type="NCBI Taxonomy" id="55785"/>
    <lineage>
        <taxon>Eukaryota</taxon>
        <taxon>Metazoa</taxon>
        <taxon>Ecdysozoa</taxon>
        <taxon>Nematoda</taxon>
        <taxon>Chromadorea</taxon>
        <taxon>Rhabditida</taxon>
        <taxon>Tylenchina</taxon>
        <taxon>Panagrolaimomorpha</taxon>
        <taxon>Panagrolaimoidea</taxon>
        <taxon>Panagrolaimidae</taxon>
        <taxon>Panagrolaimus</taxon>
    </lineage>
</organism>
<proteinExistence type="predicted"/>
<evidence type="ECO:0000313" key="1">
    <source>
        <dbReference type="Proteomes" id="UP000887580"/>
    </source>
</evidence>
<evidence type="ECO:0000313" key="2">
    <source>
        <dbReference type="WBParaSite" id="PS1159_v2.g8670.t1"/>
    </source>
</evidence>
<dbReference type="WBParaSite" id="PS1159_v2.g8670.t1">
    <property type="protein sequence ID" value="PS1159_v2.g8670.t1"/>
    <property type="gene ID" value="PS1159_v2.g8670"/>
</dbReference>
<accession>A0AC35GUC5</accession>